<dbReference type="InterPro" id="IPR011045">
    <property type="entry name" value="N2O_reductase_N"/>
</dbReference>
<dbReference type="InterPro" id="IPR019405">
    <property type="entry name" value="Lactonase_7-beta_prop"/>
</dbReference>
<reference evidence="2 3" key="2">
    <citation type="submission" date="2015-05" db="EMBL/GenBank/DDBJ databases">
        <authorList>
            <person name="Morales-Cruz A."/>
            <person name="Amrine K.C."/>
            <person name="Cantu D."/>
        </authorList>
    </citation>
    <scope>NUCLEOTIDE SEQUENCE [LARGE SCALE GENOMIC DNA]</scope>
    <source>
        <strain evidence="2">DA912</strain>
    </source>
</reference>
<dbReference type="PANTHER" id="PTHR30344:SF1">
    <property type="entry name" value="6-PHOSPHOGLUCONOLACTONASE"/>
    <property type="match status" value="1"/>
</dbReference>
<comment type="similarity">
    <text evidence="1">Belongs to the cycloisomerase 2 family.</text>
</comment>
<dbReference type="OrthoDB" id="9972196at2759"/>
<sequence length="114" mass="12406">MWFPRKWSFLFIYTSNRNTPKYDISALSPGNPSTEVSDSLSVLAPQDGTLGVLQYQPAGGIWPRHIKLNKAGGLLAASLQNTHRVAILERDVETGLLGDFVAHDDGVGKTLVTV</sequence>
<dbReference type="Proteomes" id="UP000034680">
    <property type="component" value="Unassembled WGS sequence"/>
</dbReference>
<accession>A0A0G2HZ18</accession>
<reference evidence="2 3" key="1">
    <citation type="submission" date="2015-05" db="EMBL/GenBank/DDBJ databases">
        <title>Distinctive expansion of gene families associated with plant cell wall degradation and secondary metabolism in the genomes of grapevine trunk pathogens.</title>
        <authorList>
            <person name="Lawrence D.P."/>
            <person name="Travadon R."/>
            <person name="Rolshausen P.E."/>
            <person name="Baumgartner K."/>
        </authorList>
    </citation>
    <scope>NUCLEOTIDE SEQUENCE [LARGE SCALE GENOMIC DNA]</scope>
    <source>
        <strain evidence="2">DA912</strain>
    </source>
</reference>
<dbReference type="GO" id="GO:0017057">
    <property type="term" value="F:6-phosphogluconolactonase activity"/>
    <property type="evidence" value="ECO:0007669"/>
    <property type="project" value="TreeGrafter"/>
</dbReference>
<evidence type="ECO:0000256" key="1">
    <source>
        <dbReference type="ARBA" id="ARBA00005564"/>
    </source>
</evidence>
<dbReference type="STRING" id="1214573.A0A0G2HZ18"/>
<keyword evidence="3" id="KW-1185">Reference proteome</keyword>
<proteinExistence type="inferred from homology"/>
<dbReference type="SUPFAM" id="SSF50974">
    <property type="entry name" value="Nitrous oxide reductase, N-terminal domain"/>
    <property type="match status" value="1"/>
</dbReference>
<evidence type="ECO:0000313" key="3">
    <source>
        <dbReference type="Proteomes" id="UP000034680"/>
    </source>
</evidence>
<dbReference type="EMBL" id="LCUC01000006">
    <property type="protein sequence ID" value="KKY39878.1"/>
    <property type="molecule type" value="Genomic_DNA"/>
</dbReference>
<comment type="caution">
    <text evidence="2">The sequence shown here is derived from an EMBL/GenBank/DDBJ whole genome shotgun (WGS) entry which is preliminary data.</text>
</comment>
<dbReference type="InterPro" id="IPR050282">
    <property type="entry name" value="Cycloisomerase_2"/>
</dbReference>
<protein>
    <submittedName>
        <fullName evidence="2">Putative extracellular aldonolactonase</fullName>
    </submittedName>
</protein>
<organism evidence="2 3">
    <name type="scientific">Diaporthe ampelina</name>
    <dbReference type="NCBI Taxonomy" id="1214573"/>
    <lineage>
        <taxon>Eukaryota</taxon>
        <taxon>Fungi</taxon>
        <taxon>Dikarya</taxon>
        <taxon>Ascomycota</taxon>
        <taxon>Pezizomycotina</taxon>
        <taxon>Sordariomycetes</taxon>
        <taxon>Sordariomycetidae</taxon>
        <taxon>Diaporthales</taxon>
        <taxon>Diaporthaceae</taxon>
        <taxon>Diaporthe</taxon>
    </lineage>
</organism>
<dbReference type="InterPro" id="IPR015943">
    <property type="entry name" value="WD40/YVTN_repeat-like_dom_sf"/>
</dbReference>
<gene>
    <name evidence="2" type="ORF">UCDDA912_g00031</name>
</gene>
<dbReference type="Gene3D" id="2.130.10.10">
    <property type="entry name" value="YVTN repeat-like/Quinoprotein amine dehydrogenase"/>
    <property type="match status" value="1"/>
</dbReference>
<dbReference type="Pfam" id="PF10282">
    <property type="entry name" value="Lactonase"/>
    <property type="match status" value="1"/>
</dbReference>
<dbReference type="AlphaFoldDB" id="A0A0G2HZ18"/>
<evidence type="ECO:0000313" key="2">
    <source>
        <dbReference type="EMBL" id="KKY39878.1"/>
    </source>
</evidence>
<name>A0A0G2HZ18_9PEZI</name>
<dbReference type="PANTHER" id="PTHR30344">
    <property type="entry name" value="6-PHOSPHOGLUCONOLACTONASE-RELATED"/>
    <property type="match status" value="1"/>
</dbReference>